<dbReference type="SUPFAM" id="SSF52833">
    <property type="entry name" value="Thioredoxin-like"/>
    <property type="match status" value="1"/>
</dbReference>
<evidence type="ECO:0000259" key="6">
    <source>
        <dbReference type="PROSITE" id="PS50404"/>
    </source>
</evidence>
<dbReference type="OrthoDB" id="4951845at2759"/>
<organism evidence="7 8">
    <name type="scientific">Reticulomyxa filosa</name>
    <dbReference type="NCBI Taxonomy" id="46433"/>
    <lineage>
        <taxon>Eukaryota</taxon>
        <taxon>Sar</taxon>
        <taxon>Rhizaria</taxon>
        <taxon>Retaria</taxon>
        <taxon>Foraminifera</taxon>
        <taxon>Monothalamids</taxon>
        <taxon>Reticulomyxidae</taxon>
        <taxon>Reticulomyxa</taxon>
    </lineage>
</organism>
<sequence length="215" mass="24334">MATALEKIDAILFDLEKLTGQSSFSAPKPRFTLAYWKIRGLAQPARLILAYGGHSNFEDVAYTIGPAPEYSRSEWLDVKFSLDLDFPNLPYLIDHYHNLRITESHAIYRCVVSPLIRKSLLFLSAQNFVRQRSYRNVCISTTTKKIIQMKINDNSYLARELGIGSTNSKDIARDEMIGDTLKDLFSQWAKVCYSPVGGNCNSKLFEASARFVGSF</sequence>
<dbReference type="InterPro" id="IPR036249">
    <property type="entry name" value="Thioredoxin-like_sf"/>
</dbReference>
<name>X6MFV4_RETFI</name>
<dbReference type="Gene3D" id="3.40.30.10">
    <property type="entry name" value="Glutaredoxin"/>
    <property type="match status" value="1"/>
</dbReference>
<feature type="domain" description="GST N-terminal" evidence="6">
    <location>
        <begin position="29"/>
        <end position="119"/>
    </location>
</feature>
<proteinExistence type="inferred from homology"/>
<dbReference type="Pfam" id="PF02798">
    <property type="entry name" value="GST_N"/>
    <property type="match status" value="1"/>
</dbReference>
<dbReference type="EMBL" id="ASPP01021072">
    <property type="protein sequence ID" value="ETO12784.1"/>
    <property type="molecule type" value="Genomic_DNA"/>
</dbReference>
<dbReference type="Proteomes" id="UP000023152">
    <property type="component" value="Unassembled WGS sequence"/>
</dbReference>
<reference evidence="7 8" key="1">
    <citation type="journal article" date="2013" name="Curr. Biol.">
        <title>The Genome of the Foraminiferan Reticulomyxa filosa.</title>
        <authorList>
            <person name="Glockner G."/>
            <person name="Hulsmann N."/>
            <person name="Schleicher M."/>
            <person name="Noegel A.A."/>
            <person name="Eichinger L."/>
            <person name="Gallinger C."/>
            <person name="Pawlowski J."/>
            <person name="Sierra R."/>
            <person name="Euteneuer U."/>
            <person name="Pillet L."/>
            <person name="Moustafa A."/>
            <person name="Platzer M."/>
            <person name="Groth M."/>
            <person name="Szafranski K."/>
            <person name="Schliwa M."/>
        </authorList>
    </citation>
    <scope>NUCLEOTIDE SEQUENCE [LARGE SCALE GENOMIC DNA]</scope>
</reference>
<evidence type="ECO:0000256" key="2">
    <source>
        <dbReference type="ARBA" id="ARBA00005861"/>
    </source>
</evidence>
<comment type="function">
    <text evidence="1">Conjugation of reduced glutathione to a wide number of exogenous and endogenous hydrophobic electrophiles.</text>
</comment>
<keyword evidence="4 7" id="KW-0808">Transferase</keyword>
<dbReference type="GO" id="GO:0004364">
    <property type="term" value="F:glutathione transferase activity"/>
    <property type="evidence" value="ECO:0007669"/>
    <property type="project" value="UniProtKB-EC"/>
</dbReference>
<comment type="caution">
    <text evidence="7">The sequence shown here is derived from an EMBL/GenBank/DDBJ whole genome shotgun (WGS) entry which is preliminary data.</text>
</comment>
<evidence type="ECO:0000256" key="1">
    <source>
        <dbReference type="ARBA" id="ARBA00003701"/>
    </source>
</evidence>
<keyword evidence="8" id="KW-1185">Reference proteome</keyword>
<comment type="similarity">
    <text evidence="2">Belongs to the GST superfamily. Mu family.</text>
</comment>
<evidence type="ECO:0000256" key="5">
    <source>
        <dbReference type="ARBA" id="ARBA00047960"/>
    </source>
</evidence>
<dbReference type="InterPro" id="IPR050213">
    <property type="entry name" value="GST_superfamily"/>
</dbReference>
<evidence type="ECO:0000256" key="4">
    <source>
        <dbReference type="ARBA" id="ARBA00022679"/>
    </source>
</evidence>
<dbReference type="EC" id="2.5.1.18" evidence="3"/>
<protein>
    <recommendedName>
        <fullName evidence="3">glutathione transferase</fullName>
        <ecNumber evidence="3">2.5.1.18</ecNumber>
    </recommendedName>
</protein>
<dbReference type="AlphaFoldDB" id="X6MFV4"/>
<evidence type="ECO:0000313" key="8">
    <source>
        <dbReference type="Proteomes" id="UP000023152"/>
    </source>
</evidence>
<dbReference type="PANTHER" id="PTHR11571:SF222">
    <property type="entry name" value="GLUTATHIONE TRANSFERASE"/>
    <property type="match status" value="1"/>
</dbReference>
<gene>
    <name evidence="7" type="ORF">RFI_24590</name>
</gene>
<dbReference type="GO" id="GO:0006749">
    <property type="term" value="P:glutathione metabolic process"/>
    <property type="evidence" value="ECO:0007669"/>
    <property type="project" value="TreeGrafter"/>
</dbReference>
<dbReference type="PROSITE" id="PS50404">
    <property type="entry name" value="GST_NTER"/>
    <property type="match status" value="1"/>
</dbReference>
<accession>X6MFV4</accession>
<dbReference type="InterPro" id="IPR004045">
    <property type="entry name" value="Glutathione_S-Trfase_N"/>
</dbReference>
<evidence type="ECO:0000256" key="3">
    <source>
        <dbReference type="ARBA" id="ARBA00012452"/>
    </source>
</evidence>
<comment type="catalytic activity">
    <reaction evidence="5">
        <text>RX + glutathione = an S-substituted glutathione + a halide anion + H(+)</text>
        <dbReference type="Rhea" id="RHEA:16437"/>
        <dbReference type="ChEBI" id="CHEBI:15378"/>
        <dbReference type="ChEBI" id="CHEBI:16042"/>
        <dbReference type="ChEBI" id="CHEBI:17792"/>
        <dbReference type="ChEBI" id="CHEBI:57925"/>
        <dbReference type="ChEBI" id="CHEBI:90779"/>
        <dbReference type="EC" id="2.5.1.18"/>
    </reaction>
</comment>
<evidence type="ECO:0000313" key="7">
    <source>
        <dbReference type="EMBL" id="ETO12784.1"/>
    </source>
</evidence>
<dbReference type="PANTHER" id="PTHR11571">
    <property type="entry name" value="GLUTATHIONE S-TRANSFERASE"/>
    <property type="match status" value="1"/>
</dbReference>